<sequence>MPSIIGVAKIINVSGSGKVKAGDVVQITPVSYQKAYIGSGSGNAGDLPRTNNFISTTNTIDADIKDDTQDNIFGLENNVFFV</sequence>
<dbReference type="OrthoDB" id="2691926at2"/>
<dbReference type="Pfam" id="PF10676">
    <property type="entry name" value="gerPA"/>
    <property type="match status" value="1"/>
</dbReference>
<accession>A0A6N9Q286</accession>
<organism evidence="1 2">
    <name type="scientific">Chengkuizengella marina</name>
    <dbReference type="NCBI Taxonomy" id="2507566"/>
    <lineage>
        <taxon>Bacteria</taxon>
        <taxon>Bacillati</taxon>
        <taxon>Bacillota</taxon>
        <taxon>Bacilli</taxon>
        <taxon>Bacillales</taxon>
        <taxon>Paenibacillaceae</taxon>
        <taxon>Chengkuizengella</taxon>
    </lineage>
</organism>
<evidence type="ECO:0000313" key="2">
    <source>
        <dbReference type="Proteomes" id="UP000448943"/>
    </source>
</evidence>
<dbReference type="RefSeq" id="WP_160644746.1">
    <property type="nucleotide sequence ID" value="NZ_SIJB01000009.1"/>
</dbReference>
<dbReference type="InterPro" id="IPR019618">
    <property type="entry name" value="Spore_germination_GerPA"/>
</dbReference>
<evidence type="ECO:0000313" key="1">
    <source>
        <dbReference type="EMBL" id="NBI28108.1"/>
    </source>
</evidence>
<dbReference type="AlphaFoldDB" id="A0A6N9Q286"/>
<reference evidence="1 2" key="1">
    <citation type="submission" date="2019-01" db="EMBL/GenBank/DDBJ databases">
        <title>Chengkuizengella sp. nov., isolated from deep-sea sediment of East Pacific Ocean.</title>
        <authorList>
            <person name="Yang J."/>
            <person name="Lai Q."/>
            <person name="Shao Z."/>
        </authorList>
    </citation>
    <scope>NUCLEOTIDE SEQUENCE [LARGE SCALE GENOMIC DNA]</scope>
    <source>
        <strain evidence="1 2">YPA3-1-1</strain>
    </source>
</reference>
<dbReference type="EMBL" id="SIJB01000009">
    <property type="protein sequence ID" value="NBI28108.1"/>
    <property type="molecule type" value="Genomic_DNA"/>
</dbReference>
<dbReference type="PANTHER" id="PTHR37808:SF3">
    <property type="entry name" value="SPORE GERMINATION PROTEIN GERPA-RELATED"/>
    <property type="match status" value="1"/>
</dbReference>
<keyword evidence="2" id="KW-1185">Reference proteome</keyword>
<gene>
    <name evidence="1" type="ORF">ERL59_03945</name>
</gene>
<dbReference type="PANTHER" id="PTHR37808">
    <property type="entry name" value="SPORE GERMINATION PROTEIN-LIKE PROTEIN YDZR-RELATED"/>
    <property type="match status" value="1"/>
</dbReference>
<name>A0A6N9Q286_9BACL</name>
<proteinExistence type="predicted"/>
<comment type="caution">
    <text evidence="1">The sequence shown here is derived from an EMBL/GenBank/DDBJ whole genome shotgun (WGS) entry which is preliminary data.</text>
</comment>
<protein>
    <submittedName>
        <fullName evidence="1">Spore germination protein</fullName>
    </submittedName>
</protein>
<dbReference type="Proteomes" id="UP000448943">
    <property type="component" value="Unassembled WGS sequence"/>
</dbReference>